<evidence type="ECO:0000313" key="2">
    <source>
        <dbReference type="Proteomes" id="UP000094285"/>
    </source>
</evidence>
<dbReference type="Proteomes" id="UP000094285">
    <property type="component" value="Unassembled WGS sequence"/>
</dbReference>
<name>A0A1E4SH16_9ASCO</name>
<protein>
    <submittedName>
        <fullName evidence="1">Uncharacterized protein</fullName>
    </submittedName>
</protein>
<keyword evidence="2" id="KW-1185">Reference proteome</keyword>
<gene>
    <name evidence="1" type="ORF">CANTADRAFT_277260</name>
</gene>
<organism evidence="1 2">
    <name type="scientific">Suhomyces tanzawaensis NRRL Y-17324</name>
    <dbReference type="NCBI Taxonomy" id="984487"/>
    <lineage>
        <taxon>Eukaryota</taxon>
        <taxon>Fungi</taxon>
        <taxon>Dikarya</taxon>
        <taxon>Ascomycota</taxon>
        <taxon>Saccharomycotina</taxon>
        <taxon>Pichiomycetes</taxon>
        <taxon>Debaryomycetaceae</taxon>
        <taxon>Suhomyces</taxon>
    </lineage>
</organism>
<proteinExistence type="predicted"/>
<accession>A0A1E4SH16</accession>
<dbReference type="GeneID" id="30982338"/>
<dbReference type="RefSeq" id="XP_020063931.1">
    <property type="nucleotide sequence ID" value="XM_020208201.1"/>
</dbReference>
<dbReference type="EMBL" id="KV453913">
    <property type="protein sequence ID" value="ODV78809.1"/>
    <property type="molecule type" value="Genomic_DNA"/>
</dbReference>
<evidence type="ECO:0000313" key="1">
    <source>
        <dbReference type="EMBL" id="ODV78809.1"/>
    </source>
</evidence>
<dbReference type="AlphaFoldDB" id="A0A1E4SH16"/>
<sequence length="91" mass="10648">MWGPHNVRINSQKFEASSTRKRRKVCRRLKQKILVWCPNRPSRNTRLKLHTDSPLIALLVYVLVIVEDWPIGSGQLRPNKLTSYTRHRCAG</sequence>
<reference evidence="2" key="1">
    <citation type="submission" date="2016-05" db="EMBL/GenBank/DDBJ databases">
        <title>Comparative genomics of biotechnologically important yeasts.</title>
        <authorList>
            <consortium name="DOE Joint Genome Institute"/>
            <person name="Riley R."/>
            <person name="Haridas S."/>
            <person name="Wolfe K.H."/>
            <person name="Lopes M.R."/>
            <person name="Hittinger C.T."/>
            <person name="Goker M."/>
            <person name="Salamov A."/>
            <person name="Wisecaver J."/>
            <person name="Long T.M."/>
            <person name="Aerts A.L."/>
            <person name="Barry K."/>
            <person name="Choi C."/>
            <person name="Clum A."/>
            <person name="Coughlan A.Y."/>
            <person name="Deshpande S."/>
            <person name="Douglass A.P."/>
            <person name="Hanson S.J."/>
            <person name="Klenk H.-P."/>
            <person name="Labutti K."/>
            <person name="Lapidus A."/>
            <person name="Lindquist E."/>
            <person name="Lipzen A."/>
            <person name="Meier-Kolthoff J.P."/>
            <person name="Ohm R.A."/>
            <person name="Otillar R.P."/>
            <person name="Pangilinan J."/>
            <person name="Peng Y."/>
            <person name="Rokas A."/>
            <person name="Rosa C.A."/>
            <person name="Scheuner C."/>
            <person name="Sibirny A.A."/>
            <person name="Slot J.C."/>
            <person name="Stielow J.B."/>
            <person name="Sun H."/>
            <person name="Kurtzman C.P."/>
            <person name="Blackwell M."/>
            <person name="Grigoriev I.V."/>
            <person name="Jeffries T.W."/>
        </authorList>
    </citation>
    <scope>NUCLEOTIDE SEQUENCE [LARGE SCALE GENOMIC DNA]</scope>
    <source>
        <strain evidence="2">NRRL Y-17324</strain>
    </source>
</reference>